<protein>
    <recommendedName>
        <fullName evidence="4">Dynein heavy chain tail domain-containing protein</fullName>
    </recommendedName>
</protein>
<dbReference type="Proteomes" id="UP001164743">
    <property type="component" value="Chromosome 2A"/>
</dbReference>
<dbReference type="RefSeq" id="XP_053017873.1">
    <property type="nucleotide sequence ID" value="XM_053166675.1"/>
</dbReference>
<gene>
    <name evidence="2" type="ORF">PtA15_2A635</name>
</gene>
<organism evidence="2 3">
    <name type="scientific">Puccinia triticina</name>
    <dbReference type="NCBI Taxonomy" id="208348"/>
    <lineage>
        <taxon>Eukaryota</taxon>
        <taxon>Fungi</taxon>
        <taxon>Dikarya</taxon>
        <taxon>Basidiomycota</taxon>
        <taxon>Pucciniomycotina</taxon>
        <taxon>Pucciniomycetes</taxon>
        <taxon>Pucciniales</taxon>
        <taxon>Pucciniaceae</taxon>
        <taxon>Puccinia</taxon>
    </lineage>
</organism>
<sequence>MRATWIVAMLEIWISSLVEIRTAPATLDAICEVSALNFAKSMMDGIGPWKKVSERYVETKKDFEQWKLDFLQLSNPTDEENNRFKEDIAAAINVIENLFKRKIWQLQVATEKSEGGKGRSYTHPLPDHIAKIDFKELDIEFLSSILEMGTTWSDYQRADNLEQIRTIGHWNSLIIKLFIDLEELELINNESLAHLILHCKSNFMIL</sequence>
<evidence type="ECO:0008006" key="4">
    <source>
        <dbReference type="Google" id="ProtNLM"/>
    </source>
</evidence>
<evidence type="ECO:0000313" key="3">
    <source>
        <dbReference type="Proteomes" id="UP001164743"/>
    </source>
</evidence>
<evidence type="ECO:0000256" key="1">
    <source>
        <dbReference type="SAM" id="SignalP"/>
    </source>
</evidence>
<evidence type="ECO:0000313" key="2">
    <source>
        <dbReference type="EMBL" id="WAQ82318.1"/>
    </source>
</evidence>
<dbReference type="EMBL" id="CP110422">
    <property type="protein sequence ID" value="WAQ82318.1"/>
    <property type="molecule type" value="Genomic_DNA"/>
</dbReference>
<keyword evidence="3" id="KW-1185">Reference proteome</keyword>
<keyword evidence="1" id="KW-0732">Signal</keyword>
<name>A0ABY7CD76_9BASI</name>
<feature type="chain" id="PRO_5045701143" description="Dynein heavy chain tail domain-containing protein" evidence="1">
    <location>
        <begin position="21"/>
        <end position="206"/>
    </location>
</feature>
<dbReference type="GeneID" id="77807570"/>
<proteinExistence type="predicted"/>
<accession>A0ABY7CD76</accession>
<feature type="signal peptide" evidence="1">
    <location>
        <begin position="1"/>
        <end position="20"/>
    </location>
</feature>
<reference evidence="2" key="1">
    <citation type="submission" date="2022-10" db="EMBL/GenBank/DDBJ databases">
        <title>Puccinia triticina Genome sequencing and assembly.</title>
        <authorList>
            <person name="Li C."/>
        </authorList>
    </citation>
    <scope>NUCLEOTIDE SEQUENCE</scope>
    <source>
        <strain evidence="2">Pt15</strain>
    </source>
</reference>